<dbReference type="GO" id="GO:0006310">
    <property type="term" value="P:DNA recombination"/>
    <property type="evidence" value="ECO:0007669"/>
    <property type="project" value="UniProtKB-KW"/>
</dbReference>
<evidence type="ECO:0000256" key="1">
    <source>
        <dbReference type="ARBA" id="ARBA00023172"/>
    </source>
</evidence>
<dbReference type="AlphaFoldDB" id="A0A1J5P842"/>
<comment type="caution">
    <text evidence="2">The sequence shown here is derived from an EMBL/GenBank/DDBJ whole genome shotgun (WGS) entry which is preliminary data.</text>
</comment>
<evidence type="ECO:0000313" key="2">
    <source>
        <dbReference type="EMBL" id="OIQ63628.1"/>
    </source>
</evidence>
<organism evidence="2">
    <name type="scientific">mine drainage metagenome</name>
    <dbReference type="NCBI Taxonomy" id="410659"/>
    <lineage>
        <taxon>unclassified sequences</taxon>
        <taxon>metagenomes</taxon>
        <taxon>ecological metagenomes</taxon>
    </lineage>
</organism>
<name>A0A1J5P842_9ZZZZ</name>
<protein>
    <submittedName>
        <fullName evidence="2">Phage integrase family protein</fullName>
    </submittedName>
</protein>
<dbReference type="GO" id="GO:0003677">
    <property type="term" value="F:DNA binding"/>
    <property type="evidence" value="ECO:0007669"/>
    <property type="project" value="InterPro"/>
</dbReference>
<keyword evidence="1" id="KW-0233">DNA recombination</keyword>
<dbReference type="SUPFAM" id="SSF56349">
    <property type="entry name" value="DNA breaking-rejoining enzymes"/>
    <property type="match status" value="1"/>
</dbReference>
<dbReference type="Gene3D" id="1.10.443.10">
    <property type="entry name" value="Intergrase catalytic core"/>
    <property type="match status" value="1"/>
</dbReference>
<reference evidence="2" key="1">
    <citation type="submission" date="2016-10" db="EMBL/GenBank/DDBJ databases">
        <title>Sequence of Gallionella enrichment culture.</title>
        <authorList>
            <person name="Poehlein A."/>
            <person name="Muehling M."/>
            <person name="Daniel R."/>
        </authorList>
    </citation>
    <scope>NUCLEOTIDE SEQUENCE</scope>
</reference>
<dbReference type="GO" id="GO:0015074">
    <property type="term" value="P:DNA integration"/>
    <property type="evidence" value="ECO:0007669"/>
    <property type="project" value="InterPro"/>
</dbReference>
<accession>A0A1J5P842</accession>
<dbReference type="EMBL" id="MLJW01008843">
    <property type="protein sequence ID" value="OIQ63628.1"/>
    <property type="molecule type" value="Genomic_DNA"/>
</dbReference>
<proteinExistence type="predicted"/>
<sequence length="110" mass="11749">MEAVKAWLEAADITEGPLFRPVAKGGRVLAEGLTAESVANIVKAYATRAGFDAAEFAGHSLRAGFLTSAAEHGASIFKMMEVSRHKSVDVLKGYVRRAELFKEHAGAAFL</sequence>
<gene>
    <name evidence="2" type="ORF">GALL_548320</name>
</gene>
<dbReference type="InterPro" id="IPR013762">
    <property type="entry name" value="Integrase-like_cat_sf"/>
</dbReference>
<dbReference type="InterPro" id="IPR011010">
    <property type="entry name" value="DNA_brk_join_enz"/>
</dbReference>